<dbReference type="AlphaFoldDB" id="D5HB91"/>
<dbReference type="InterPro" id="IPR054691">
    <property type="entry name" value="LeuA/HCS_post-cat"/>
</dbReference>
<proteinExistence type="inferred from homology"/>
<dbReference type="PROSITE" id="PS50991">
    <property type="entry name" value="PYR_CT"/>
    <property type="match status" value="1"/>
</dbReference>
<keyword evidence="3" id="KW-0028">Amino-acid biosynthesis</keyword>
<evidence type="ECO:0000256" key="7">
    <source>
        <dbReference type="ARBA" id="ARBA00048263"/>
    </source>
</evidence>
<dbReference type="InterPro" id="IPR013785">
    <property type="entry name" value="Aldolase_TIM"/>
</dbReference>
<dbReference type="Pfam" id="PF00682">
    <property type="entry name" value="HMGL-like"/>
    <property type="match status" value="1"/>
</dbReference>
<name>D5HB91_SALRM</name>
<dbReference type="InterPro" id="IPR036230">
    <property type="entry name" value="LeuA_allosteric_dom_sf"/>
</dbReference>
<evidence type="ECO:0000256" key="1">
    <source>
        <dbReference type="ARBA" id="ARBA00004743"/>
    </source>
</evidence>
<dbReference type="SMART" id="SM00917">
    <property type="entry name" value="LeuA_dimer"/>
    <property type="match status" value="1"/>
</dbReference>
<dbReference type="InterPro" id="IPR002034">
    <property type="entry name" value="AIPM/Hcit_synth_CS"/>
</dbReference>
<feature type="region of interest" description="Disordered" evidence="10">
    <location>
        <begin position="1"/>
        <end position="26"/>
    </location>
</feature>
<dbReference type="InterPro" id="IPR013709">
    <property type="entry name" value="2-isopropylmalate_synth_dimer"/>
</dbReference>
<dbReference type="Proteomes" id="UP000000933">
    <property type="component" value="Chromosome"/>
</dbReference>
<dbReference type="InterPro" id="IPR000891">
    <property type="entry name" value="PYR_CT"/>
</dbReference>
<reference evidence="12 13" key="1">
    <citation type="journal article" date="2010" name="ISME J.">
        <title>Fine-scale evolution: genomic, phenotypic and ecological differentiation in two coexisting Salinibacter ruber strains.</title>
        <authorList>
            <person name="Pena A."/>
            <person name="Teeling H."/>
            <person name="Huerta-Cepas J."/>
            <person name="Santos F."/>
            <person name="Yarza P."/>
            <person name="Brito-Echeverria J."/>
            <person name="Lucio M."/>
            <person name="Schmitt-Kopplin P."/>
            <person name="Meseguer I."/>
            <person name="Schenowitz C."/>
            <person name="Dossat C."/>
            <person name="Barbe V."/>
            <person name="Dopazo J."/>
            <person name="Rossello-Mora R."/>
            <person name="Schuler M."/>
            <person name="Glockner F.O."/>
            <person name="Amann R."/>
            <person name="Gabaldon T."/>
            <person name="Anton J."/>
        </authorList>
    </citation>
    <scope>NUCLEOTIDE SEQUENCE [LARGE SCALE GENOMIC DNA]</scope>
    <source>
        <strain evidence="12 13">M8</strain>
    </source>
</reference>
<evidence type="ECO:0000256" key="10">
    <source>
        <dbReference type="SAM" id="MobiDB-lite"/>
    </source>
</evidence>
<dbReference type="Pfam" id="PF22617">
    <property type="entry name" value="HCS_D2"/>
    <property type="match status" value="1"/>
</dbReference>
<dbReference type="PATRIC" id="fig|761659.10.peg.2586"/>
<dbReference type="Pfam" id="PF08502">
    <property type="entry name" value="LeuA_dimer"/>
    <property type="match status" value="1"/>
</dbReference>
<evidence type="ECO:0000256" key="6">
    <source>
        <dbReference type="ARBA" id="ARBA00023304"/>
    </source>
</evidence>
<dbReference type="EC" id="2.3.3.21" evidence="8"/>
<dbReference type="CDD" id="cd07941">
    <property type="entry name" value="DRE_TIM_LeuA3"/>
    <property type="match status" value="1"/>
</dbReference>
<evidence type="ECO:0000256" key="2">
    <source>
        <dbReference type="ARBA" id="ARBA00006154"/>
    </source>
</evidence>
<dbReference type="GO" id="GO:0003852">
    <property type="term" value="F:2-isopropylmalate synthase activity"/>
    <property type="evidence" value="ECO:0007669"/>
    <property type="project" value="InterPro"/>
</dbReference>
<reference evidence="13" key="2">
    <citation type="submission" date="2010-04" db="EMBL/GenBank/DDBJ databases">
        <title>Genome sequence of Salinibacter ruber M8.</title>
        <authorList>
            <consortium name="Genoscope"/>
        </authorList>
    </citation>
    <scope>NUCLEOTIDE SEQUENCE [LARGE SCALE GENOMIC DNA]</scope>
    <source>
        <strain evidence="13">M8</strain>
    </source>
</reference>
<dbReference type="GO" id="GO:0043714">
    <property type="term" value="F:(R)-citramalate synthase activity"/>
    <property type="evidence" value="ECO:0007669"/>
    <property type="project" value="UniProtKB-UniRule"/>
</dbReference>
<evidence type="ECO:0000259" key="11">
    <source>
        <dbReference type="PROSITE" id="PS50991"/>
    </source>
</evidence>
<accession>D5HB91</accession>
<evidence type="ECO:0000313" key="13">
    <source>
        <dbReference type="Proteomes" id="UP000000933"/>
    </source>
</evidence>
<dbReference type="PANTHER" id="PTHR43538">
    <property type="entry name" value="ALPHA-IPM SYNTHASE/HOMOCITRATE SYNTHASE"/>
    <property type="match status" value="1"/>
</dbReference>
<comment type="similarity">
    <text evidence="2 9">Belongs to the alpha-IPM synthase/homocitrate synthase family.</text>
</comment>
<keyword evidence="5 9" id="KW-0808">Transferase</keyword>
<evidence type="ECO:0000256" key="3">
    <source>
        <dbReference type="ARBA" id="ARBA00022605"/>
    </source>
</evidence>
<dbReference type="Gene3D" id="3.20.20.70">
    <property type="entry name" value="Aldolase class I"/>
    <property type="match status" value="1"/>
</dbReference>
<dbReference type="GO" id="GO:0009097">
    <property type="term" value="P:isoleucine biosynthetic process"/>
    <property type="evidence" value="ECO:0007669"/>
    <property type="project" value="UniProtKB-UniRule"/>
</dbReference>
<dbReference type="KEGG" id="srm:SRM_02375"/>
<dbReference type="PROSITE" id="PS00815">
    <property type="entry name" value="AIPM_HOMOCIT_SYNTH_1"/>
    <property type="match status" value="1"/>
</dbReference>
<dbReference type="GO" id="GO:0009098">
    <property type="term" value="P:L-leucine biosynthetic process"/>
    <property type="evidence" value="ECO:0007669"/>
    <property type="project" value="InterPro"/>
</dbReference>
<organism evidence="12 13">
    <name type="scientific">Salinibacter ruber (strain M8)</name>
    <dbReference type="NCBI Taxonomy" id="761659"/>
    <lineage>
        <taxon>Bacteria</taxon>
        <taxon>Pseudomonadati</taxon>
        <taxon>Rhodothermota</taxon>
        <taxon>Rhodothermia</taxon>
        <taxon>Rhodothermales</taxon>
        <taxon>Salinibacteraceae</taxon>
        <taxon>Salinibacter</taxon>
    </lineage>
</organism>
<feature type="domain" description="Pyruvate carboxyltransferase" evidence="11">
    <location>
        <begin position="35"/>
        <end position="306"/>
    </location>
</feature>
<evidence type="ECO:0000313" key="12">
    <source>
        <dbReference type="EMBL" id="CBH25296.1"/>
    </source>
</evidence>
<dbReference type="Gene3D" id="3.30.160.270">
    <property type="match status" value="1"/>
</dbReference>
<dbReference type="UniPathway" id="UPA00047">
    <property type="reaction ID" value="UER00066"/>
</dbReference>
<evidence type="ECO:0000256" key="5">
    <source>
        <dbReference type="ARBA" id="ARBA00022679"/>
    </source>
</evidence>
<dbReference type="NCBIfam" id="TIGR00977">
    <property type="entry name" value="citramal_synth"/>
    <property type="match status" value="1"/>
</dbReference>
<dbReference type="HOGENOM" id="CLU_022158_7_0_10"/>
<dbReference type="SUPFAM" id="SSF110921">
    <property type="entry name" value="2-isopropylmalate synthase LeuA, allosteric (dimerisation) domain"/>
    <property type="match status" value="1"/>
</dbReference>
<evidence type="ECO:0000256" key="9">
    <source>
        <dbReference type="RuleBase" id="RU003523"/>
    </source>
</evidence>
<dbReference type="InterPro" id="IPR005675">
    <property type="entry name" value="Citramal_synthase"/>
</dbReference>
<evidence type="ECO:0000256" key="8">
    <source>
        <dbReference type="NCBIfam" id="TIGR00977"/>
    </source>
</evidence>
<comment type="pathway">
    <text evidence="1">Amino-acid biosynthesis; L-isoleucine biosynthesis; 2-oxobutanoate from pyruvate: step 1/3.</text>
</comment>
<keyword evidence="6" id="KW-0100">Branched-chain amino acid biosynthesis</keyword>
<dbReference type="EMBL" id="FP565814">
    <property type="protein sequence ID" value="CBH25296.1"/>
    <property type="molecule type" value="Genomic_DNA"/>
</dbReference>
<dbReference type="PANTHER" id="PTHR43538:SF1">
    <property type="entry name" value="(R)-CITRAMALATE SYNTHASE"/>
    <property type="match status" value="1"/>
</dbReference>
<keyword evidence="4" id="KW-0412">Isoleucine biosynthesis</keyword>
<dbReference type="SUPFAM" id="SSF51569">
    <property type="entry name" value="Aldolase"/>
    <property type="match status" value="1"/>
</dbReference>
<dbReference type="Gene3D" id="1.10.238.260">
    <property type="match status" value="1"/>
</dbReference>
<comment type="catalytic activity">
    <reaction evidence="7">
        <text>pyruvate + acetyl-CoA + H2O = (3R)-citramalate + CoA + H(+)</text>
        <dbReference type="Rhea" id="RHEA:19045"/>
        <dbReference type="ChEBI" id="CHEBI:15361"/>
        <dbReference type="ChEBI" id="CHEBI:15377"/>
        <dbReference type="ChEBI" id="CHEBI:15378"/>
        <dbReference type="ChEBI" id="CHEBI:30934"/>
        <dbReference type="ChEBI" id="CHEBI:57287"/>
        <dbReference type="ChEBI" id="CHEBI:57288"/>
        <dbReference type="EC" id="2.3.3.21"/>
    </reaction>
</comment>
<sequence length="563" mass="60674">MGERVSGRNCEVAPFPHSPIPNRPHAHTQTMPDTIEVFDTTLRDGTQGEHVTLSARDKMRIARRLEAFGIDVIEGGWPGSNPTDQAFFEAASGETWAHTSICAFGSTRHASNAPSEDANLQALIEADTDVVSIFGKSWTLHVEQALGVSRETNLDLIRSSVAFLREHGKRVIYDAEHFFDGFADHPAYALRTLRAAAEAGADTLVLCDTNGGSLPHDIYDVTAAVYEDFDTTLGIHAHNNGGCAVANSLAAVRAGARHMQGTINGLGERCGNADLCAVIPDLQLKMDFECVDPDRLDDLVDLARFTNEVANLDPDDGAPYVGRSAFTHKGGVHVSAVMEAPSTYEHVEPNVVGNRRRALVSDLSGRSNIQYKAKEMGIDLGSDAAAQAVERIKELEHLGYEFQGAEASFELLLRTLQDEVPDFFGLDRMRVWSGQDDEAQTVEASLALTVQDERTLAVAEGNGPVDALSNAMREGLLSFYPSLDGVRLSDYKVRVLTPQDGTAATVRVLIEHGDGARTWNTVGVSENILDASWQALADGMRYALFHAAPTPTAGPAPDPAASG</sequence>
<evidence type="ECO:0000256" key="4">
    <source>
        <dbReference type="ARBA" id="ARBA00022624"/>
    </source>
</evidence>
<keyword evidence="12" id="KW-0012">Acyltransferase</keyword>
<protein>
    <recommendedName>
        <fullName evidence="8">Citramalate synthase</fullName>
        <ecNumber evidence="8">2.3.3.21</ecNumber>
    </recommendedName>
</protein>
<gene>
    <name evidence="12" type="primary">leuA</name>
    <name evidence="12" type="ordered locus">SRM_02375</name>
</gene>